<dbReference type="AlphaFoldDB" id="A0A9Q3XUK6"/>
<dbReference type="PANTHER" id="PTHR30204">
    <property type="entry name" value="REDOX-CYCLING DRUG-SENSING TRANSCRIPTIONAL ACTIVATOR SOXR"/>
    <property type="match status" value="1"/>
</dbReference>
<feature type="domain" description="HTH merR-type" evidence="4">
    <location>
        <begin position="3"/>
        <end position="72"/>
    </location>
</feature>
<dbReference type="PANTHER" id="PTHR30204:SF94">
    <property type="entry name" value="HEAVY METAL-DEPENDENT TRANSCRIPTIONAL REGULATOR HI_0293-RELATED"/>
    <property type="match status" value="1"/>
</dbReference>
<reference evidence="5" key="1">
    <citation type="submission" date="2021-05" db="EMBL/GenBank/DDBJ databases">
        <title>Pangenome of Leuconostoc gelidum warrants species status for Leuconostoc gelidum subsp. gasicomitatum.</title>
        <authorList>
            <person name="Johansson P."/>
            <person name="Sade E."/>
            <person name="Hultman J."/>
            <person name="Auvinen P."/>
            <person name="Bjorkroth J."/>
        </authorList>
    </citation>
    <scope>NUCLEOTIDE SEQUENCE</scope>
    <source>
        <strain evidence="5">A.21.4</strain>
    </source>
</reference>
<dbReference type="Gene3D" id="1.10.1660.10">
    <property type="match status" value="1"/>
</dbReference>
<keyword evidence="3" id="KW-0804">Transcription</keyword>
<dbReference type="EMBL" id="JAHBFI010000018">
    <property type="protein sequence ID" value="MBZ5962926.1"/>
    <property type="molecule type" value="Genomic_DNA"/>
</dbReference>
<gene>
    <name evidence="5" type="ORF">KIJ12_07210</name>
</gene>
<evidence type="ECO:0000256" key="2">
    <source>
        <dbReference type="ARBA" id="ARBA00023125"/>
    </source>
</evidence>
<dbReference type="RefSeq" id="WP_224144268.1">
    <property type="nucleotide sequence ID" value="NZ_CBCPIF010000001.1"/>
</dbReference>
<keyword evidence="1" id="KW-0805">Transcription regulation</keyword>
<evidence type="ECO:0000256" key="3">
    <source>
        <dbReference type="ARBA" id="ARBA00023163"/>
    </source>
</evidence>
<organism evidence="5 6">
    <name type="scientific">Leuconostoc gasicomitatum</name>
    <dbReference type="NCBI Taxonomy" id="115778"/>
    <lineage>
        <taxon>Bacteria</taxon>
        <taxon>Bacillati</taxon>
        <taxon>Bacillota</taxon>
        <taxon>Bacilli</taxon>
        <taxon>Lactobacillales</taxon>
        <taxon>Lactobacillaceae</taxon>
        <taxon>Leuconostoc</taxon>
        <taxon>Leuconostoc gelidum group</taxon>
    </lineage>
</organism>
<dbReference type="SUPFAM" id="SSF46955">
    <property type="entry name" value="Putative DNA-binding domain"/>
    <property type="match status" value="1"/>
</dbReference>
<comment type="caution">
    <text evidence="5">The sequence shown here is derived from an EMBL/GenBank/DDBJ whole genome shotgun (WGS) entry which is preliminary data.</text>
</comment>
<evidence type="ECO:0000259" key="4">
    <source>
        <dbReference type="PROSITE" id="PS50937"/>
    </source>
</evidence>
<dbReference type="PROSITE" id="PS50937">
    <property type="entry name" value="HTH_MERR_2"/>
    <property type="match status" value="1"/>
</dbReference>
<keyword evidence="2" id="KW-0238">DNA-binding</keyword>
<dbReference type="SMART" id="SM00422">
    <property type="entry name" value="HTH_MERR"/>
    <property type="match status" value="1"/>
</dbReference>
<dbReference type="InterPro" id="IPR009061">
    <property type="entry name" value="DNA-bd_dom_put_sf"/>
</dbReference>
<proteinExistence type="predicted"/>
<dbReference type="GO" id="GO:0003677">
    <property type="term" value="F:DNA binding"/>
    <property type="evidence" value="ECO:0007669"/>
    <property type="project" value="UniProtKB-KW"/>
</dbReference>
<evidence type="ECO:0000256" key="1">
    <source>
        <dbReference type="ARBA" id="ARBA00023015"/>
    </source>
</evidence>
<accession>A0A9Q3XUK6</accession>
<dbReference type="InterPro" id="IPR000551">
    <property type="entry name" value="MerR-type_HTH_dom"/>
</dbReference>
<evidence type="ECO:0000313" key="5">
    <source>
        <dbReference type="EMBL" id="MBZ5962926.1"/>
    </source>
</evidence>
<dbReference type="Pfam" id="PF13411">
    <property type="entry name" value="MerR_1"/>
    <property type="match status" value="1"/>
</dbReference>
<protein>
    <submittedName>
        <fullName evidence="5">MerR family transcriptional regulator</fullName>
    </submittedName>
</protein>
<name>A0A9Q3XUK6_9LACO</name>
<evidence type="ECO:0000313" key="6">
    <source>
        <dbReference type="Proteomes" id="UP000752647"/>
    </source>
</evidence>
<dbReference type="InterPro" id="IPR047057">
    <property type="entry name" value="MerR_fam"/>
</dbReference>
<dbReference type="Proteomes" id="UP000752647">
    <property type="component" value="Unassembled WGS sequence"/>
</dbReference>
<sequence length="245" mass="28502">MQTYSISQVAKIFKITKYTIRHYVDEHLLVPLKDEVNGYYIFSEEDLYRLYQVITFRKIGYSISSIKKILVQNDLVNVFEIAENKIQNKIDELVEIKSSIQEVIQAQETTNLNEIYFCEKSERFFKRIPKNLLEEGQVNLFTASNSGFVQLENINYLIDKEGNYVTYSRARFDDYDCKIYPGTHACNDILVADEQSLEKQIEVFKNDHLIKSSLASGSGIMLCYENILKSLAYSEETVFTIEVKL</sequence>
<dbReference type="GO" id="GO:0003700">
    <property type="term" value="F:DNA-binding transcription factor activity"/>
    <property type="evidence" value="ECO:0007669"/>
    <property type="project" value="InterPro"/>
</dbReference>